<dbReference type="InterPro" id="IPR013785">
    <property type="entry name" value="Aldolase_TIM"/>
</dbReference>
<proteinExistence type="predicted"/>
<dbReference type="SFLD" id="SFLDG01067">
    <property type="entry name" value="SPASM/twitch_domain_containing"/>
    <property type="match status" value="2"/>
</dbReference>
<evidence type="ECO:0000256" key="4">
    <source>
        <dbReference type="ARBA" id="ARBA00022723"/>
    </source>
</evidence>
<dbReference type="EMBL" id="NMUJ01000022">
    <property type="protein sequence ID" value="OYV03101.1"/>
    <property type="molecule type" value="Genomic_DNA"/>
</dbReference>
<evidence type="ECO:0000259" key="7">
    <source>
        <dbReference type="PROSITE" id="PS51918"/>
    </source>
</evidence>
<dbReference type="InterPro" id="IPR006638">
    <property type="entry name" value="Elp3/MiaA/NifB-like_rSAM"/>
</dbReference>
<dbReference type="SFLD" id="SFLDG01386">
    <property type="entry name" value="main_SPASM_domain-containing"/>
    <property type="match status" value="1"/>
</dbReference>
<dbReference type="PROSITE" id="PS51918">
    <property type="entry name" value="RADICAL_SAM"/>
    <property type="match status" value="1"/>
</dbReference>
<dbReference type="InterPro" id="IPR007197">
    <property type="entry name" value="rSAM"/>
</dbReference>
<dbReference type="AlphaFoldDB" id="A0A257LWG9"/>
<organism evidence="8 9">
    <name type="scientific">candidate division WOR-3 bacterium 4484_18</name>
    <dbReference type="NCBI Taxonomy" id="2020626"/>
    <lineage>
        <taxon>Bacteria</taxon>
        <taxon>Bacteria division WOR-3</taxon>
    </lineage>
</organism>
<keyword evidence="5" id="KW-0408">Iron</keyword>
<dbReference type="InterPro" id="IPR058240">
    <property type="entry name" value="rSAM_sf"/>
</dbReference>
<comment type="caution">
    <text evidence="8">The sequence shown here is derived from an EMBL/GenBank/DDBJ whole genome shotgun (WGS) entry which is preliminary data.</text>
</comment>
<dbReference type="InterPro" id="IPR034391">
    <property type="entry name" value="AdoMet-like_SPASM_containing"/>
</dbReference>
<feature type="domain" description="Radical SAM core" evidence="7">
    <location>
        <begin position="116"/>
        <end position="331"/>
    </location>
</feature>
<dbReference type="GO" id="GO:0046872">
    <property type="term" value="F:metal ion binding"/>
    <property type="evidence" value="ECO:0007669"/>
    <property type="project" value="UniProtKB-KW"/>
</dbReference>
<sequence>MSLWVVSKTRFDVVRVKLMLENAISRKIIDSALHVEEDGRTRLEHVIDAYVQKTHTPAWEKLRNYPLFKVIDIIKRAFNADDERMKRELQNPTIRKILLVSLKSLRKYGLQTPQNFVAPIMVVWNFTYRCNLRCKHCYEDAGVLRSGPTNELTTDEKYHVLEELDKNHVPTIFFSGGEPLMAADFWELAEAAKKRGFYLSIASNGTLFANKENAARAKEIGFGYIAVSLDAADPKKHDEFRGVPGMWERAVQGIKNLNDVGITTVIQFTLTKYNKDELPKMFKLQKEIGAYKVIVYNYIPVGRGDMDMDITPEEREEAFRVMYEELEAGYHTVATTAPQLARYCKMMGSDTIIFTHYGDAKAKELGVIADIVGGCGAGRAYCSVQPDGRVTPCVYMPYITVGNLREHTFEEIWNSPFMEYLRDRSDLWGHCAECPYQAVCGGCRARAYVYFDDFKGPDPGCIFNREYYYNWEKYRRMGKSVEALNLIHKVPATVK</sequence>
<evidence type="ECO:0000256" key="6">
    <source>
        <dbReference type="ARBA" id="ARBA00023014"/>
    </source>
</evidence>
<keyword evidence="4" id="KW-0479">Metal-binding</keyword>
<comment type="cofactor">
    <cofactor evidence="1">
        <name>[4Fe-4S] cluster</name>
        <dbReference type="ChEBI" id="CHEBI:49883"/>
    </cofactor>
</comment>
<dbReference type="Proteomes" id="UP000216312">
    <property type="component" value="Unassembled WGS sequence"/>
</dbReference>
<reference evidence="9" key="1">
    <citation type="submission" date="2017-07" db="EMBL/GenBank/DDBJ databases">
        <title>Novel pathways for hydrocarbon cycling and metabolic interdependencies in hydrothermal sediment communities.</title>
        <authorList>
            <person name="Dombrowski N."/>
            <person name="Seitz K."/>
            <person name="Teske A."/>
            <person name="Baker B."/>
        </authorList>
    </citation>
    <scope>NUCLEOTIDE SEQUENCE [LARGE SCALE GENOMIC DNA]</scope>
</reference>
<accession>A0A257LWG9</accession>
<dbReference type="SFLD" id="SFLDG01387">
    <property type="entry name" value="BtrN-like_SPASM_domain_contain"/>
    <property type="match status" value="1"/>
</dbReference>
<dbReference type="GO" id="GO:0051536">
    <property type="term" value="F:iron-sulfur cluster binding"/>
    <property type="evidence" value="ECO:0007669"/>
    <property type="project" value="UniProtKB-KW"/>
</dbReference>
<dbReference type="Pfam" id="PF04055">
    <property type="entry name" value="Radical_SAM"/>
    <property type="match status" value="1"/>
</dbReference>
<dbReference type="PANTHER" id="PTHR11228">
    <property type="entry name" value="RADICAL SAM DOMAIN PROTEIN"/>
    <property type="match status" value="1"/>
</dbReference>
<evidence type="ECO:0000256" key="2">
    <source>
        <dbReference type="ARBA" id="ARBA00022485"/>
    </source>
</evidence>
<keyword evidence="6" id="KW-0411">Iron-sulfur</keyword>
<dbReference type="GO" id="GO:0006783">
    <property type="term" value="P:heme biosynthetic process"/>
    <property type="evidence" value="ECO:0007669"/>
    <property type="project" value="TreeGrafter"/>
</dbReference>
<dbReference type="Gene3D" id="3.20.20.70">
    <property type="entry name" value="Aldolase class I"/>
    <property type="match status" value="1"/>
</dbReference>
<dbReference type="Pfam" id="PF13186">
    <property type="entry name" value="SPASM"/>
    <property type="match status" value="1"/>
</dbReference>
<dbReference type="InterPro" id="IPR023885">
    <property type="entry name" value="4Fe4S-binding_SPASM_dom"/>
</dbReference>
<keyword evidence="2" id="KW-0004">4Fe-4S</keyword>
<dbReference type="SUPFAM" id="SSF102114">
    <property type="entry name" value="Radical SAM enzymes"/>
    <property type="match status" value="1"/>
</dbReference>
<evidence type="ECO:0000256" key="1">
    <source>
        <dbReference type="ARBA" id="ARBA00001966"/>
    </source>
</evidence>
<evidence type="ECO:0000256" key="5">
    <source>
        <dbReference type="ARBA" id="ARBA00023004"/>
    </source>
</evidence>
<dbReference type="NCBIfam" id="TIGR04085">
    <property type="entry name" value="rSAM_more_4Fe4S"/>
    <property type="match status" value="1"/>
</dbReference>
<dbReference type="PANTHER" id="PTHR11228:SF7">
    <property type="entry name" value="PQQA PEPTIDE CYCLASE"/>
    <property type="match status" value="1"/>
</dbReference>
<dbReference type="SFLD" id="SFLDS00029">
    <property type="entry name" value="Radical_SAM"/>
    <property type="match status" value="2"/>
</dbReference>
<dbReference type="InterPro" id="IPR050377">
    <property type="entry name" value="Radical_SAM_PqqE_MftC-like"/>
</dbReference>
<dbReference type="GO" id="GO:0003824">
    <property type="term" value="F:catalytic activity"/>
    <property type="evidence" value="ECO:0007669"/>
    <property type="project" value="InterPro"/>
</dbReference>
<dbReference type="CDD" id="cd21123">
    <property type="entry name" value="SPASM_MftC-like"/>
    <property type="match status" value="1"/>
</dbReference>
<evidence type="ECO:0000313" key="9">
    <source>
        <dbReference type="Proteomes" id="UP000216312"/>
    </source>
</evidence>
<dbReference type="CDD" id="cd01335">
    <property type="entry name" value="Radical_SAM"/>
    <property type="match status" value="1"/>
</dbReference>
<name>A0A257LWG9_UNCW3</name>
<evidence type="ECO:0000256" key="3">
    <source>
        <dbReference type="ARBA" id="ARBA00022691"/>
    </source>
</evidence>
<dbReference type="SMART" id="SM00729">
    <property type="entry name" value="Elp3"/>
    <property type="match status" value="1"/>
</dbReference>
<gene>
    <name evidence="8" type="ORF">CGW93_02365</name>
</gene>
<protein>
    <recommendedName>
        <fullName evidence="7">Radical SAM core domain-containing protein</fullName>
    </recommendedName>
</protein>
<evidence type="ECO:0000313" key="8">
    <source>
        <dbReference type="EMBL" id="OYV03101.1"/>
    </source>
</evidence>
<keyword evidence="3" id="KW-0949">S-adenosyl-L-methionine</keyword>